<keyword evidence="3" id="KW-1185">Reference proteome</keyword>
<reference evidence="2 3" key="1">
    <citation type="journal article" date="2019" name="Sci. Data">
        <title>Hybrid genome assembly and annotation of Danionella translucida.</title>
        <authorList>
            <person name="Kadobianskyi M."/>
            <person name="Schulze L."/>
            <person name="Schuelke M."/>
            <person name="Judkewitz B."/>
        </authorList>
    </citation>
    <scope>NUCLEOTIDE SEQUENCE [LARGE SCALE GENOMIC DNA]</scope>
    <source>
        <strain evidence="2 3">Bolton</strain>
    </source>
</reference>
<dbReference type="Proteomes" id="UP000316079">
    <property type="component" value="Unassembled WGS sequence"/>
</dbReference>
<comment type="caution">
    <text evidence="2">The sequence shown here is derived from an EMBL/GenBank/DDBJ whole genome shotgun (WGS) entry which is preliminary data.</text>
</comment>
<organism evidence="2 3">
    <name type="scientific">Danionella cerebrum</name>
    <dbReference type="NCBI Taxonomy" id="2873325"/>
    <lineage>
        <taxon>Eukaryota</taxon>
        <taxon>Metazoa</taxon>
        <taxon>Chordata</taxon>
        <taxon>Craniata</taxon>
        <taxon>Vertebrata</taxon>
        <taxon>Euteleostomi</taxon>
        <taxon>Actinopterygii</taxon>
        <taxon>Neopterygii</taxon>
        <taxon>Teleostei</taxon>
        <taxon>Ostariophysi</taxon>
        <taxon>Cypriniformes</taxon>
        <taxon>Danionidae</taxon>
        <taxon>Danioninae</taxon>
        <taxon>Danionella</taxon>
    </lineage>
</organism>
<name>A0A553N4T3_9TELE</name>
<keyword evidence="1" id="KW-0812">Transmembrane</keyword>
<sequence length="105" mass="11274">MRADLRVSVSESAMQLCERENSSSATVLSTAAVVAIVCNILVALLILVLIVVLCKACKVPSSQESVPVLTQVDPGAQEGLFKEKETLHALFRIIQECLMSSVKAM</sequence>
<evidence type="ECO:0000256" key="1">
    <source>
        <dbReference type="SAM" id="Phobius"/>
    </source>
</evidence>
<gene>
    <name evidence="2" type="ORF">DNTS_028895</name>
</gene>
<protein>
    <submittedName>
        <fullName evidence="2">Uncharacterized protein</fullName>
    </submittedName>
</protein>
<dbReference type="EMBL" id="SRMA01027049">
    <property type="protein sequence ID" value="TRY60450.1"/>
    <property type="molecule type" value="Genomic_DNA"/>
</dbReference>
<evidence type="ECO:0000313" key="2">
    <source>
        <dbReference type="EMBL" id="TRY60450.1"/>
    </source>
</evidence>
<feature type="transmembrane region" description="Helical" evidence="1">
    <location>
        <begin position="31"/>
        <end position="54"/>
    </location>
</feature>
<keyword evidence="1" id="KW-0472">Membrane</keyword>
<proteinExistence type="predicted"/>
<accession>A0A553N4T3</accession>
<keyword evidence="1" id="KW-1133">Transmembrane helix</keyword>
<evidence type="ECO:0000313" key="3">
    <source>
        <dbReference type="Proteomes" id="UP000316079"/>
    </source>
</evidence>
<dbReference type="AlphaFoldDB" id="A0A553N4T3"/>